<evidence type="ECO:0000256" key="3">
    <source>
        <dbReference type="PROSITE-ProRule" id="PRU00708"/>
    </source>
</evidence>
<feature type="repeat" description="PPR" evidence="3">
    <location>
        <begin position="437"/>
        <end position="471"/>
    </location>
</feature>
<dbReference type="InterPro" id="IPR050872">
    <property type="entry name" value="PPR_P_subfamily"/>
</dbReference>
<feature type="repeat" description="PPR" evidence="3">
    <location>
        <begin position="366"/>
        <end position="400"/>
    </location>
</feature>
<keyword evidence="2" id="KW-0677">Repeat</keyword>
<dbReference type="AlphaFoldDB" id="A0A8S0QE01"/>
<dbReference type="Gramene" id="OE9A098175T1">
    <property type="protein sequence ID" value="OE9A098175C1"/>
    <property type="gene ID" value="OE9A098175"/>
</dbReference>
<evidence type="ECO:0000256" key="2">
    <source>
        <dbReference type="ARBA" id="ARBA00022737"/>
    </source>
</evidence>
<dbReference type="InterPro" id="IPR011990">
    <property type="entry name" value="TPR-like_helical_dom_sf"/>
</dbReference>
<feature type="repeat" description="PPR" evidence="3">
    <location>
        <begin position="156"/>
        <end position="190"/>
    </location>
</feature>
<organism evidence="4 5">
    <name type="scientific">Olea europaea subsp. europaea</name>
    <dbReference type="NCBI Taxonomy" id="158383"/>
    <lineage>
        <taxon>Eukaryota</taxon>
        <taxon>Viridiplantae</taxon>
        <taxon>Streptophyta</taxon>
        <taxon>Embryophyta</taxon>
        <taxon>Tracheophyta</taxon>
        <taxon>Spermatophyta</taxon>
        <taxon>Magnoliopsida</taxon>
        <taxon>eudicotyledons</taxon>
        <taxon>Gunneridae</taxon>
        <taxon>Pentapetalae</taxon>
        <taxon>asterids</taxon>
        <taxon>lamiids</taxon>
        <taxon>Lamiales</taxon>
        <taxon>Oleaceae</taxon>
        <taxon>Oleeae</taxon>
        <taxon>Olea</taxon>
    </lineage>
</organism>
<keyword evidence="5" id="KW-1185">Reference proteome</keyword>
<protein>
    <recommendedName>
        <fullName evidence="6">Pentatricopeptide repeat-containing protein</fullName>
    </recommendedName>
</protein>
<evidence type="ECO:0000313" key="4">
    <source>
        <dbReference type="EMBL" id="CAA2967021.1"/>
    </source>
</evidence>
<feature type="repeat" description="PPR" evidence="3">
    <location>
        <begin position="296"/>
        <end position="330"/>
    </location>
</feature>
<dbReference type="OrthoDB" id="185373at2759"/>
<dbReference type="Gene3D" id="1.25.40.10">
    <property type="entry name" value="Tetratricopeptide repeat domain"/>
    <property type="match status" value="4"/>
</dbReference>
<evidence type="ECO:0000256" key="1">
    <source>
        <dbReference type="ARBA" id="ARBA00007626"/>
    </source>
</evidence>
<comment type="caution">
    <text evidence="4">The sequence shown here is derived from an EMBL/GenBank/DDBJ whole genome shotgun (WGS) entry which is preliminary data.</text>
</comment>
<accession>A0A8S0QE01</accession>
<dbReference type="Pfam" id="PF01535">
    <property type="entry name" value="PPR"/>
    <property type="match status" value="2"/>
</dbReference>
<gene>
    <name evidence="4" type="ORF">OLEA9_A098175</name>
</gene>
<evidence type="ECO:0008006" key="6">
    <source>
        <dbReference type="Google" id="ProtNLM"/>
    </source>
</evidence>
<feature type="repeat" description="PPR" evidence="3">
    <location>
        <begin position="226"/>
        <end position="260"/>
    </location>
</feature>
<dbReference type="NCBIfam" id="TIGR00756">
    <property type="entry name" value="PPR"/>
    <property type="match status" value="7"/>
</dbReference>
<dbReference type="Pfam" id="PF13041">
    <property type="entry name" value="PPR_2"/>
    <property type="match status" value="4"/>
</dbReference>
<feature type="repeat" description="PPR" evidence="3">
    <location>
        <begin position="472"/>
        <end position="506"/>
    </location>
</feature>
<name>A0A8S0QE01_OLEEU</name>
<reference evidence="4 5" key="1">
    <citation type="submission" date="2019-12" db="EMBL/GenBank/DDBJ databases">
        <authorList>
            <person name="Alioto T."/>
            <person name="Alioto T."/>
            <person name="Gomez Garrido J."/>
        </authorList>
    </citation>
    <scope>NUCLEOTIDE SEQUENCE [LARGE SCALE GENOMIC DNA]</scope>
</reference>
<sequence length="544" mass="62477">MLTSLQMGVSKFLQNLSKPFLKCSQDSLHGITPNAPNSSALATLNPSKTHILTHYLNPSGFTSYPHFPRAFHDHTSLKTNNYKNLDAETTQEAERMAKLVSNVKIPKNLDSALSSANFSSISPIVVLEVLKKLNNAGITALAFFRWAEKQKGFLYIDECYNSLIEALGKIKQFKMVWVLVDEMKQKGLLSKNTFALVSRRYARARKVKEAMEAFEMMEKKYGFTTELQDYNRLLDTMSKSRHVDSAQKVFDKLKNRKFRPDIKSYAILLEGWGQECNLLRMDEVYREMRGDGFEPDVVTYGILINAYCKVRRFNEAIELYHEMEKKNIKTTPHIYCTLINGLGPEKRLNECLKFFESCKASSFAIEAPTYNAMVGAYCWSDRMHDAYRIVDEMKKCGVGPNARTYDIILRHLIKVNRTKEAYVVFNKISDEPGCEPTVSTYEIMVRMFCNEERTDMALRVWNQMKARGVLPGMHMFSTLINSLCNENKLNDACQYLQEMLDMGIRPPDTMFKTLKRALVDDGKEDIAMILTHKVERLRKTPLVG</sequence>
<dbReference type="PROSITE" id="PS51375">
    <property type="entry name" value="PPR"/>
    <property type="match status" value="7"/>
</dbReference>
<dbReference type="PANTHER" id="PTHR46128">
    <property type="entry name" value="MITOCHONDRIAL GROUP I INTRON SPLICING FACTOR CCM1"/>
    <property type="match status" value="1"/>
</dbReference>
<comment type="similarity">
    <text evidence="1">Belongs to the PPR family. P subfamily.</text>
</comment>
<feature type="repeat" description="PPR" evidence="3">
    <location>
        <begin position="261"/>
        <end position="295"/>
    </location>
</feature>
<dbReference type="InterPro" id="IPR002885">
    <property type="entry name" value="PPR_rpt"/>
</dbReference>
<dbReference type="EMBL" id="CACTIH010001874">
    <property type="protein sequence ID" value="CAA2967021.1"/>
    <property type="molecule type" value="Genomic_DNA"/>
</dbReference>
<dbReference type="Proteomes" id="UP000594638">
    <property type="component" value="Unassembled WGS sequence"/>
</dbReference>
<proteinExistence type="inferred from homology"/>
<evidence type="ECO:0000313" key="5">
    <source>
        <dbReference type="Proteomes" id="UP000594638"/>
    </source>
</evidence>
<dbReference type="PANTHER" id="PTHR46128:SF223">
    <property type="entry name" value="PENTACOTRIPEPTIDE-REPEAT REGION OF PRORP DOMAIN-CONTAINING PROTEIN"/>
    <property type="match status" value="1"/>
</dbReference>